<dbReference type="GO" id="GO:0006166">
    <property type="term" value="P:purine ribonucleoside salvage"/>
    <property type="evidence" value="ECO:0007669"/>
    <property type="project" value="TreeGrafter"/>
</dbReference>
<dbReference type="OrthoDB" id="816898at2"/>
<dbReference type="AlphaFoldDB" id="A0A1W2H0M5"/>
<evidence type="ECO:0008006" key="6">
    <source>
        <dbReference type="Google" id="ProtNLM"/>
    </source>
</evidence>
<name>A0A1W2H0M5_9BACT</name>
<dbReference type="STRING" id="758820.SAMN00777080_1004"/>
<accession>A0A1W2H0M5</accession>
<reference evidence="5" key="1">
    <citation type="submission" date="2017-04" db="EMBL/GenBank/DDBJ databases">
        <authorList>
            <person name="Varghese N."/>
            <person name="Submissions S."/>
        </authorList>
    </citation>
    <scope>NUCLEOTIDE SEQUENCE [LARGE SCALE GENOMIC DNA]</scope>
    <source>
        <strain evidence="5">DSM 16537</strain>
    </source>
</reference>
<protein>
    <recommendedName>
        <fullName evidence="6">Phosphomannomutase</fullName>
    </recommendedName>
</protein>
<evidence type="ECO:0000313" key="5">
    <source>
        <dbReference type="Proteomes" id="UP000192333"/>
    </source>
</evidence>
<organism evidence="4 5">
    <name type="scientific">Aquiflexum balticum DSM 16537</name>
    <dbReference type="NCBI Taxonomy" id="758820"/>
    <lineage>
        <taxon>Bacteria</taxon>
        <taxon>Pseudomonadati</taxon>
        <taxon>Bacteroidota</taxon>
        <taxon>Cytophagia</taxon>
        <taxon>Cytophagales</taxon>
        <taxon>Cyclobacteriaceae</taxon>
        <taxon>Aquiflexum</taxon>
    </lineage>
</organism>
<evidence type="ECO:0000256" key="2">
    <source>
        <dbReference type="ARBA" id="ARBA00022842"/>
    </source>
</evidence>
<keyword evidence="1" id="KW-0479">Metal-binding</keyword>
<evidence type="ECO:0000313" key="4">
    <source>
        <dbReference type="EMBL" id="SMD42453.1"/>
    </source>
</evidence>
<dbReference type="EMBL" id="LT838813">
    <property type="protein sequence ID" value="SMD42453.1"/>
    <property type="molecule type" value="Genomic_DNA"/>
</dbReference>
<gene>
    <name evidence="4" type="ORF">SAMN00777080_1004</name>
</gene>
<keyword evidence="5" id="KW-1185">Reference proteome</keyword>
<keyword evidence="2" id="KW-0460">Magnesium</keyword>
<dbReference type="GO" id="GO:0046872">
    <property type="term" value="F:metal ion binding"/>
    <property type="evidence" value="ECO:0007669"/>
    <property type="project" value="UniProtKB-KW"/>
</dbReference>
<evidence type="ECO:0000256" key="3">
    <source>
        <dbReference type="ARBA" id="ARBA00023235"/>
    </source>
</evidence>
<evidence type="ECO:0000256" key="1">
    <source>
        <dbReference type="ARBA" id="ARBA00022723"/>
    </source>
</evidence>
<sequence length="355" mass="40607">MESLQMEQIKELQEENQPPVNNKVLIASYSEDEALVSAIRESGLESEWMFLEGKEDEIDNVFNFLTLKPAINKAIEEEHGLIIGVEPNHERITLAVRKYKKGSFIVLNSHQVAAILLKLWLDSDKYENLICVKSIHTSDLIEYMAIKSGLNCLSEIIEPGELKNAVREIQKTAENEPICGFNIDQQVFHSELSFSEIILAIAKKENEYREAGLTLFDYLLEIYQEFGFYKEKTITVDISSKTQKTHLLSIMDKIRKNPKYLESIFPLNTITDYRKGSKISIMTDKVNSFAGSKENILKMESTNNLSVTFAPTDSKMTYYISIKGGMTSKEKYADKNKEMDEEILKVIQMLNRGNL</sequence>
<dbReference type="PANTHER" id="PTHR45745">
    <property type="entry name" value="PHOSPHOMANNOMUTASE 45A"/>
    <property type="match status" value="1"/>
</dbReference>
<dbReference type="Proteomes" id="UP000192333">
    <property type="component" value="Chromosome I"/>
</dbReference>
<keyword evidence="3" id="KW-0413">Isomerase</keyword>
<dbReference type="PANTHER" id="PTHR45745:SF1">
    <property type="entry name" value="PHOSPHOGLUCOMUTASE 2B-RELATED"/>
    <property type="match status" value="1"/>
</dbReference>
<dbReference type="GO" id="GO:0008973">
    <property type="term" value="F:phosphopentomutase activity"/>
    <property type="evidence" value="ECO:0007669"/>
    <property type="project" value="TreeGrafter"/>
</dbReference>
<dbReference type="RefSeq" id="WP_157370071.1">
    <property type="nucleotide sequence ID" value="NZ_LT838813.1"/>
</dbReference>
<proteinExistence type="predicted"/>